<dbReference type="GO" id="GO:0016987">
    <property type="term" value="F:sigma factor activity"/>
    <property type="evidence" value="ECO:0007669"/>
    <property type="project" value="UniProtKB-KW"/>
</dbReference>
<dbReference type="PANTHER" id="PTHR32248">
    <property type="entry name" value="RNA POLYMERASE SIGMA-54 FACTOR"/>
    <property type="match status" value="1"/>
</dbReference>
<dbReference type="Gene3D" id="1.10.10.60">
    <property type="entry name" value="Homeodomain-like"/>
    <property type="match status" value="1"/>
</dbReference>
<keyword evidence="3" id="KW-0808">Transferase</keyword>
<dbReference type="InterPro" id="IPR000394">
    <property type="entry name" value="RNA_pol_sigma_54"/>
</dbReference>
<dbReference type="Gene3D" id="1.10.10.1330">
    <property type="entry name" value="RNA polymerase sigma-54 factor, core-binding domain"/>
    <property type="match status" value="1"/>
</dbReference>
<feature type="domain" description="RNA polymerase sigma factor 54 core-binding" evidence="10">
    <location>
        <begin position="94"/>
        <end position="290"/>
    </location>
</feature>
<feature type="domain" description="RNA polymerase sigma factor 54 DNA-binding" evidence="9">
    <location>
        <begin position="333"/>
        <end position="482"/>
    </location>
</feature>
<evidence type="ECO:0000313" key="13">
    <source>
        <dbReference type="Proteomes" id="UP000016412"/>
    </source>
</evidence>
<dbReference type="PATRIC" id="fig|1125725.3.peg.2111"/>
<keyword evidence="6" id="KW-0731">Sigma factor</keyword>
<keyword evidence="5" id="KW-0805">Transcription regulation</keyword>
<dbReference type="eggNOG" id="COG1508">
    <property type="taxonomic scope" value="Bacteria"/>
</dbReference>
<dbReference type="GO" id="GO:0003677">
    <property type="term" value="F:DNA binding"/>
    <property type="evidence" value="ECO:0007669"/>
    <property type="project" value="UniProtKB-KW"/>
</dbReference>
<evidence type="ECO:0000256" key="3">
    <source>
        <dbReference type="ARBA" id="ARBA00022679"/>
    </source>
</evidence>
<dbReference type="InterPro" id="IPR007634">
    <property type="entry name" value="RNA_pol_sigma_54_DNA-bd"/>
</dbReference>
<evidence type="ECO:0000256" key="2">
    <source>
        <dbReference type="ARBA" id="ARBA00022478"/>
    </source>
</evidence>
<dbReference type="Proteomes" id="UP000016646">
    <property type="component" value="Unassembled WGS sequence"/>
</dbReference>
<comment type="similarity">
    <text evidence="1">Belongs to the sigma-54 factor family.</text>
</comment>
<keyword evidence="2" id="KW-0240">DNA-directed RNA polymerase</keyword>
<organism evidence="11 13">
    <name type="scientific">Treponema socranskii subsp. socranskii VPI DR56BR1116 = ATCC 35536</name>
    <dbReference type="NCBI Taxonomy" id="1125725"/>
    <lineage>
        <taxon>Bacteria</taxon>
        <taxon>Pseudomonadati</taxon>
        <taxon>Spirochaetota</taxon>
        <taxon>Spirochaetia</taxon>
        <taxon>Spirochaetales</taxon>
        <taxon>Treponemataceae</taxon>
        <taxon>Treponema</taxon>
    </lineage>
</organism>
<dbReference type="GO" id="GO:0001216">
    <property type="term" value="F:DNA-binding transcription activator activity"/>
    <property type="evidence" value="ECO:0007669"/>
    <property type="project" value="InterPro"/>
</dbReference>
<protein>
    <submittedName>
        <fullName evidence="11">RNA polymerase sigma-54 factor</fullName>
    </submittedName>
</protein>
<evidence type="ECO:0000256" key="7">
    <source>
        <dbReference type="ARBA" id="ARBA00023125"/>
    </source>
</evidence>
<dbReference type="EMBL" id="AVQI01000013">
    <property type="protein sequence ID" value="ERK04751.1"/>
    <property type="molecule type" value="Genomic_DNA"/>
</dbReference>
<evidence type="ECO:0000313" key="14">
    <source>
        <dbReference type="Proteomes" id="UP000016646"/>
    </source>
</evidence>
<accession>U2LKH0</accession>
<dbReference type="PIRSF" id="PIRSF000774">
    <property type="entry name" value="RpoN"/>
    <property type="match status" value="1"/>
</dbReference>
<dbReference type="GO" id="GO:0006352">
    <property type="term" value="P:DNA-templated transcription initiation"/>
    <property type="evidence" value="ECO:0007669"/>
    <property type="project" value="InterPro"/>
</dbReference>
<evidence type="ECO:0000313" key="12">
    <source>
        <dbReference type="EMBL" id="ERK04751.1"/>
    </source>
</evidence>
<dbReference type="Pfam" id="PF04552">
    <property type="entry name" value="Sigma54_DBD"/>
    <property type="match status" value="1"/>
</dbReference>
<evidence type="ECO:0000259" key="10">
    <source>
        <dbReference type="Pfam" id="PF04963"/>
    </source>
</evidence>
<dbReference type="EMBL" id="AUZJ01000054">
    <property type="protein sequence ID" value="ERF59920.1"/>
    <property type="molecule type" value="Genomic_DNA"/>
</dbReference>
<dbReference type="PROSITE" id="PS00718">
    <property type="entry name" value="SIGMA54_2"/>
    <property type="match status" value="1"/>
</dbReference>
<dbReference type="Proteomes" id="UP000016412">
    <property type="component" value="Unassembled WGS sequence"/>
</dbReference>
<reference evidence="13 14" key="1">
    <citation type="submission" date="2013-08" db="EMBL/GenBank/DDBJ databases">
        <authorList>
            <person name="Durkin A.S."/>
            <person name="Haft D.R."/>
            <person name="McCorrison J."/>
            <person name="Torralba M."/>
            <person name="Gillis M."/>
            <person name="Haft D.H."/>
            <person name="Methe B."/>
            <person name="Sutton G."/>
            <person name="Nelson K.E."/>
        </authorList>
    </citation>
    <scope>NUCLEOTIDE SEQUENCE [LARGE SCALE GENOMIC DNA]</scope>
    <source>
        <strain evidence="12 14">ATCC 35536</strain>
        <strain evidence="11 13">VPI DR56BR1116</strain>
    </source>
</reference>
<dbReference type="STRING" id="1125725.HMPREF1325_0620"/>
<dbReference type="RefSeq" id="WP_021331115.1">
    <property type="nucleotide sequence ID" value="NZ_AUZJ01000054.1"/>
</dbReference>
<sequence>MPDLFYGQVQQTSQVQRQVLSQKQIQSLKLLAMSGEDLNAEIRKAVNENPALEIVRDDAAVTAAPRSSFPYENTRTSYASAAGNEAAQKFQDAYENAADTRETLQEHLLFQLNVMKLSPDEKSLGKALIENLNENGRHILAPASLLDKSRPAQNTAMLDKMLHIIRCMDPEGTCCNDMEESLYVQAQIAGDAPPLALFILDGHIDVLYSNDATPDIERIKRKIIKLQEASKRESFGGERAIDSLEVSSDDVQKAIAFISRLNPYPAQGYGKAPTHYISPDISVTEAEGEVPNTSDENEMFVENTHKKYFRITLAKGAIPDVRIVPGFNAQRHKELKKNIKAAEQFLDNLAYRKSLLLQSCEIIVKTQTGFFSSHGKGYLEELTQSETARILGVNESTVSRMANEKFMQTPWGQLFPLKYFFTNSQDKVKFALRQLIENRASGKKPLSDRELVEKLARQGIHVARRTVAKYRAQLAIGSSYTRGKAPKK</sequence>
<evidence type="ECO:0000313" key="11">
    <source>
        <dbReference type="EMBL" id="ERF59920.1"/>
    </source>
</evidence>
<evidence type="ECO:0000256" key="5">
    <source>
        <dbReference type="ARBA" id="ARBA00023015"/>
    </source>
</evidence>
<evidence type="ECO:0000256" key="8">
    <source>
        <dbReference type="ARBA" id="ARBA00023163"/>
    </source>
</evidence>
<evidence type="ECO:0000256" key="6">
    <source>
        <dbReference type="ARBA" id="ARBA00023082"/>
    </source>
</evidence>
<evidence type="ECO:0000259" key="9">
    <source>
        <dbReference type="Pfam" id="PF04552"/>
    </source>
</evidence>
<keyword evidence="7" id="KW-0238">DNA-binding</keyword>
<dbReference type="AlphaFoldDB" id="U2LKH0"/>
<name>U2LKH0_TRESO</name>
<dbReference type="OrthoDB" id="9814402at2"/>
<dbReference type="PANTHER" id="PTHR32248:SF4">
    <property type="entry name" value="RNA POLYMERASE SIGMA-54 FACTOR"/>
    <property type="match status" value="1"/>
</dbReference>
<dbReference type="PRINTS" id="PR00045">
    <property type="entry name" value="SIGMA54FCT"/>
</dbReference>
<dbReference type="GO" id="GO:0000428">
    <property type="term" value="C:DNA-directed RNA polymerase complex"/>
    <property type="evidence" value="ECO:0007669"/>
    <property type="project" value="UniProtKB-KW"/>
</dbReference>
<keyword evidence="8" id="KW-0804">Transcription</keyword>
<keyword evidence="4" id="KW-0548">Nucleotidyltransferase</keyword>
<dbReference type="GO" id="GO:0016779">
    <property type="term" value="F:nucleotidyltransferase activity"/>
    <property type="evidence" value="ECO:0007669"/>
    <property type="project" value="UniProtKB-KW"/>
</dbReference>
<dbReference type="Pfam" id="PF00309">
    <property type="entry name" value="Sigma54_AID"/>
    <property type="match status" value="1"/>
</dbReference>
<evidence type="ECO:0000256" key="1">
    <source>
        <dbReference type="ARBA" id="ARBA00008798"/>
    </source>
</evidence>
<dbReference type="InterPro" id="IPR038709">
    <property type="entry name" value="RpoN_core-bd_sf"/>
</dbReference>
<dbReference type="PROSITE" id="PS50044">
    <property type="entry name" value="SIGMA54_3"/>
    <property type="match status" value="1"/>
</dbReference>
<dbReference type="InterPro" id="IPR007046">
    <property type="entry name" value="RNA_pol_sigma_54_core-bd"/>
</dbReference>
<keyword evidence="14" id="KW-1185">Reference proteome</keyword>
<proteinExistence type="inferred from homology"/>
<evidence type="ECO:0000256" key="4">
    <source>
        <dbReference type="ARBA" id="ARBA00022695"/>
    </source>
</evidence>
<dbReference type="NCBIfam" id="TIGR02395">
    <property type="entry name" value="rpoN_sigma"/>
    <property type="match status" value="1"/>
</dbReference>
<comment type="caution">
    <text evidence="11">The sequence shown here is derived from an EMBL/GenBank/DDBJ whole genome shotgun (WGS) entry which is preliminary data.</text>
</comment>
<dbReference type="Pfam" id="PF04963">
    <property type="entry name" value="Sigma54_CBD"/>
    <property type="match status" value="1"/>
</dbReference>
<gene>
    <name evidence="11" type="primary">rpoN</name>
    <name evidence="12" type="ORF">HMPREF0860_2456</name>
    <name evidence="11" type="ORF">HMPREF1325_0620</name>
</gene>